<evidence type="ECO:0000256" key="5">
    <source>
        <dbReference type="SAM" id="Phobius"/>
    </source>
</evidence>
<comment type="subcellular location">
    <subcellularLocation>
        <location evidence="1">Membrane</location>
        <topology evidence="1">Multi-pass membrane protein</topology>
    </subcellularLocation>
</comment>
<evidence type="ECO:0000256" key="2">
    <source>
        <dbReference type="ARBA" id="ARBA00022692"/>
    </source>
</evidence>
<dbReference type="Pfam" id="PF07690">
    <property type="entry name" value="MFS_1"/>
    <property type="match status" value="1"/>
</dbReference>
<feature type="transmembrane region" description="Helical" evidence="5">
    <location>
        <begin position="168"/>
        <end position="186"/>
    </location>
</feature>
<dbReference type="InterPro" id="IPR020846">
    <property type="entry name" value="MFS_dom"/>
</dbReference>
<dbReference type="SUPFAM" id="SSF103473">
    <property type="entry name" value="MFS general substrate transporter"/>
    <property type="match status" value="1"/>
</dbReference>
<dbReference type="InterPro" id="IPR036259">
    <property type="entry name" value="MFS_trans_sf"/>
</dbReference>
<dbReference type="EMBL" id="BTCM01000008">
    <property type="protein sequence ID" value="GMK59544.1"/>
    <property type="molecule type" value="Genomic_DNA"/>
</dbReference>
<evidence type="ECO:0000313" key="7">
    <source>
        <dbReference type="EMBL" id="GMK59544.1"/>
    </source>
</evidence>
<dbReference type="GO" id="GO:0005886">
    <property type="term" value="C:plasma membrane"/>
    <property type="evidence" value="ECO:0007669"/>
    <property type="project" value="TreeGrafter"/>
</dbReference>
<gene>
    <name evidence="7" type="ORF">CspeluHIS016_0801500</name>
</gene>
<feature type="transmembrane region" description="Helical" evidence="5">
    <location>
        <begin position="77"/>
        <end position="95"/>
    </location>
</feature>
<accession>A0AAD3YEZ1</accession>
<keyword evidence="2 5" id="KW-0812">Transmembrane</keyword>
<evidence type="ECO:0000313" key="8">
    <source>
        <dbReference type="Proteomes" id="UP001222932"/>
    </source>
</evidence>
<feature type="transmembrane region" description="Helical" evidence="5">
    <location>
        <begin position="42"/>
        <end position="65"/>
    </location>
</feature>
<feature type="transmembrane region" description="Helical" evidence="5">
    <location>
        <begin position="107"/>
        <end position="124"/>
    </location>
</feature>
<protein>
    <recommendedName>
        <fullName evidence="6">Major facilitator superfamily (MFS) profile domain-containing protein</fullName>
    </recommendedName>
</protein>
<keyword evidence="3 5" id="KW-1133">Transmembrane helix</keyword>
<sequence length="318" mass="33978">MDDKTCSQPVEAKAEGVVVVTWALDDPKDPFNWPRRKKYLNVLIPIYICLLTAANSTSTGIMSIWGPSRFHTTPLGFQLSVTAYLLPFACGSVLTAPLSELLGRKRIYQVATVLSALLFIPQALTTSLPVLLSMRAVQGAAASAGNALVGGSIADLFRARDRALPTNLFVLANLVGQGIAGLLGWVGGAGIAWCYGVQGIALALGAAGCFALSETRRDVLLSRRAEQLTRSTGVIHVTPDQSDQNESLKHKIRISCTRPIQFMFTEPIVAALSLWIGFNCLVASIALGLGVAPVLIYVYGPQLRARSKITSHLTNGAF</sequence>
<evidence type="ECO:0000256" key="1">
    <source>
        <dbReference type="ARBA" id="ARBA00004141"/>
    </source>
</evidence>
<evidence type="ECO:0000256" key="3">
    <source>
        <dbReference type="ARBA" id="ARBA00022989"/>
    </source>
</evidence>
<dbReference type="PROSITE" id="PS50850">
    <property type="entry name" value="MFS"/>
    <property type="match status" value="1"/>
</dbReference>
<proteinExistence type="predicted"/>
<dbReference type="Proteomes" id="UP001222932">
    <property type="component" value="Unassembled WGS sequence"/>
</dbReference>
<feature type="transmembrane region" description="Helical" evidence="5">
    <location>
        <begin position="136"/>
        <end position="156"/>
    </location>
</feature>
<feature type="transmembrane region" description="Helical" evidence="5">
    <location>
        <begin position="192"/>
        <end position="213"/>
    </location>
</feature>
<keyword evidence="8" id="KW-1185">Reference proteome</keyword>
<dbReference type="GO" id="GO:0042908">
    <property type="term" value="P:xenobiotic transport"/>
    <property type="evidence" value="ECO:0007669"/>
    <property type="project" value="UniProtKB-ARBA"/>
</dbReference>
<keyword evidence="4 5" id="KW-0472">Membrane</keyword>
<dbReference type="PANTHER" id="PTHR23502:SF134">
    <property type="entry name" value="MAJOR FACILITATOR SUPERFAMILY (MFS) PROFILE DOMAIN-CONTAINING PROTEIN-RELATED"/>
    <property type="match status" value="1"/>
</dbReference>
<dbReference type="InterPro" id="IPR011701">
    <property type="entry name" value="MFS"/>
</dbReference>
<dbReference type="GO" id="GO:0022857">
    <property type="term" value="F:transmembrane transporter activity"/>
    <property type="evidence" value="ECO:0007669"/>
    <property type="project" value="InterPro"/>
</dbReference>
<organism evidence="7 8">
    <name type="scientific">Cutaneotrichosporon spelunceum</name>
    <dbReference type="NCBI Taxonomy" id="1672016"/>
    <lineage>
        <taxon>Eukaryota</taxon>
        <taxon>Fungi</taxon>
        <taxon>Dikarya</taxon>
        <taxon>Basidiomycota</taxon>
        <taxon>Agaricomycotina</taxon>
        <taxon>Tremellomycetes</taxon>
        <taxon>Trichosporonales</taxon>
        <taxon>Trichosporonaceae</taxon>
        <taxon>Cutaneotrichosporon</taxon>
    </lineage>
</organism>
<dbReference type="Gene3D" id="1.20.1250.20">
    <property type="entry name" value="MFS general substrate transporter like domains"/>
    <property type="match status" value="1"/>
</dbReference>
<dbReference type="InterPro" id="IPR005829">
    <property type="entry name" value="Sugar_transporter_CS"/>
</dbReference>
<reference evidence="7" key="1">
    <citation type="journal article" date="2023" name="BMC Genomics">
        <title>Chromosome-level genome assemblies of Cutaneotrichosporon spp. (Trichosporonales, Basidiomycota) reveal imbalanced evolution between nucleotide sequences and chromosome synteny.</title>
        <authorList>
            <person name="Kobayashi Y."/>
            <person name="Kayamori A."/>
            <person name="Aoki K."/>
            <person name="Shiwa Y."/>
            <person name="Matsutani M."/>
            <person name="Fujita N."/>
            <person name="Sugita T."/>
            <person name="Iwasaki W."/>
            <person name="Tanaka N."/>
            <person name="Takashima M."/>
        </authorList>
    </citation>
    <scope>NUCLEOTIDE SEQUENCE</scope>
    <source>
        <strain evidence="7">HIS016</strain>
    </source>
</reference>
<feature type="domain" description="Major facilitator superfamily (MFS) profile" evidence="6">
    <location>
        <begin position="41"/>
        <end position="318"/>
    </location>
</feature>
<comment type="caution">
    <text evidence="7">The sequence shown here is derived from an EMBL/GenBank/DDBJ whole genome shotgun (WGS) entry which is preliminary data.</text>
</comment>
<reference evidence="7" key="2">
    <citation type="submission" date="2023-06" db="EMBL/GenBank/DDBJ databases">
        <authorList>
            <person name="Kobayashi Y."/>
            <person name="Kayamori A."/>
            <person name="Aoki K."/>
            <person name="Shiwa Y."/>
            <person name="Fujita N."/>
            <person name="Sugita T."/>
            <person name="Iwasaki W."/>
            <person name="Tanaka N."/>
            <person name="Takashima M."/>
        </authorList>
    </citation>
    <scope>NUCLEOTIDE SEQUENCE</scope>
    <source>
        <strain evidence="7">HIS016</strain>
    </source>
</reference>
<dbReference type="GO" id="GO:0140115">
    <property type="term" value="P:export across plasma membrane"/>
    <property type="evidence" value="ECO:0007669"/>
    <property type="project" value="UniProtKB-ARBA"/>
</dbReference>
<dbReference type="AlphaFoldDB" id="A0AAD3YEZ1"/>
<evidence type="ECO:0000256" key="4">
    <source>
        <dbReference type="ARBA" id="ARBA00023136"/>
    </source>
</evidence>
<evidence type="ECO:0000259" key="6">
    <source>
        <dbReference type="PROSITE" id="PS50850"/>
    </source>
</evidence>
<dbReference type="PANTHER" id="PTHR23502">
    <property type="entry name" value="MAJOR FACILITATOR SUPERFAMILY"/>
    <property type="match status" value="1"/>
</dbReference>
<dbReference type="PROSITE" id="PS00216">
    <property type="entry name" value="SUGAR_TRANSPORT_1"/>
    <property type="match status" value="1"/>
</dbReference>
<name>A0AAD3YEZ1_9TREE</name>